<reference evidence="2 3" key="1">
    <citation type="journal article" date="2019" name="J. Hered.">
        <title>An Improved Genome Assembly for Drosophila navojoa, the Basal Species in the mojavensis Cluster.</title>
        <authorList>
            <person name="Vanderlinde T."/>
            <person name="Dupim E.G."/>
            <person name="Nazario-Yepiz N.O."/>
            <person name="Carvalho A.B."/>
        </authorList>
    </citation>
    <scope>NUCLEOTIDE SEQUENCE [LARGE SCALE GENOMIC DNA]</scope>
    <source>
        <strain evidence="2">Navoj_Jal97</strain>
        <tissue evidence="2">Whole organism</tissue>
    </source>
</reference>
<protein>
    <submittedName>
        <fullName evidence="2">Uncharacterized protein</fullName>
    </submittedName>
</protein>
<name>A0A484AXF9_DRONA</name>
<organism evidence="2 3">
    <name type="scientific">Drosophila navojoa</name>
    <name type="common">Fruit fly</name>
    <dbReference type="NCBI Taxonomy" id="7232"/>
    <lineage>
        <taxon>Eukaryota</taxon>
        <taxon>Metazoa</taxon>
        <taxon>Ecdysozoa</taxon>
        <taxon>Arthropoda</taxon>
        <taxon>Hexapoda</taxon>
        <taxon>Insecta</taxon>
        <taxon>Pterygota</taxon>
        <taxon>Neoptera</taxon>
        <taxon>Endopterygota</taxon>
        <taxon>Diptera</taxon>
        <taxon>Brachycera</taxon>
        <taxon>Muscomorpha</taxon>
        <taxon>Ephydroidea</taxon>
        <taxon>Drosophilidae</taxon>
        <taxon>Drosophila</taxon>
    </lineage>
</organism>
<gene>
    <name evidence="2" type="ORF">AWZ03_013280</name>
</gene>
<evidence type="ECO:0000256" key="1">
    <source>
        <dbReference type="SAM" id="MobiDB-lite"/>
    </source>
</evidence>
<evidence type="ECO:0000313" key="2">
    <source>
        <dbReference type="EMBL" id="TDG40301.1"/>
    </source>
</evidence>
<feature type="region of interest" description="Disordered" evidence="1">
    <location>
        <begin position="1"/>
        <end position="113"/>
    </location>
</feature>
<dbReference type="Proteomes" id="UP000295192">
    <property type="component" value="Unassembled WGS sequence"/>
</dbReference>
<dbReference type="AlphaFoldDB" id="A0A484AXF9"/>
<evidence type="ECO:0000313" key="3">
    <source>
        <dbReference type="Proteomes" id="UP000295192"/>
    </source>
</evidence>
<accession>A0A484AXF9</accession>
<keyword evidence="3" id="KW-1185">Reference proteome</keyword>
<dbReference type="EMBL" id="LSRL02000611">
    <property type="protein sequence ID" value="TDG40301.1"/>
    <property type="molecule type" value="Genomic_DNA"/>
</dbReference>
<feature type="compositionally biased region" description="Low complexity" evidence="1">
    <location>
        <begin position="8"/>
        <end position="38"/>
    </location>
</feature>
<proteinExistence type="predicted"/>
<comment type="caution">
    <text evidence="2">The sequence shown here is derived from an EMBL/GenBank/DDBJ whole genome shotgun (WGS) entry which is preliminary data.</text>
</comment>
<sequence>MASWQPTNSISSSSSSNNNDSSNDNNGNNSNKDNNKIIAMESIRKTWQRAHPFSELLIRPGGREPTNSNSGSSSSGSNSSSSSSSSEAIGIVEESHDGSASICQEELNSGSQF</sequence>
<feature type="compositionally biased region" description="Low complexity" evidence="1">
    <location>
        <begin position="67"/>
        <end position="86"/>
    </location>
</feature>